<dbReference type="EMBL" id="WHPD01001882">
    <property type="protein sequence ID" value="MPV88748.1"/>
    <property type="molecule type" value="Genomic_DNA"/>
</dbReference>
<proteinExistence type="inferred from homology"/>
<keyword evidence="5" id="KW-0326">Glycosidase</keyword>
<dbReference type="Pfam" id="PF00933">
    <property type="entry name" value="Glyco_hydro_3"/>
    <property type="match status" value="1"/>
</dbReference>
<dbReference type="GO" id="GO:0009254">
    <property type="term" value="P:peptidoglycan turnover"/>
    <property type="evidence" value="ECO:0007669"/>
    <property type="project" value="TreeGrafter"/>
</dbReference>
<dbReference type="InterPro" id="IPR001764">
    <property type="entry name" value="Glyco_hydro_3_N"/>
</dbReference>
<evidence type="ECO:0000256" key="1">
    <source>
        <dbReference type="ARBA" id="ARBA00001231"/>
    </source>
</evidence>
<feature type="domain" description="Glycoside hydrolase family 3 N-terminal" evidence="6">
    <location>
        <begin position="70"/>
        <end position="374"/>
    </location>
</feature>
<comment type="caution">
    <text evidence="7">The sequence shown here is derived from an EMBL/GenBank/DDBJ whole genome shotgun (WGS) entry which is preliminary data.</text>
</comment>
<dbReference type="GO" id="GO:0005975">
    <property type="term" value="P:carbohydrate metabolic process"/>
    <property type="evidence" value="ECO:0007669"/>
    <property type="project" value="InterPro"/>
</dbReference>
<keyword evidence="4" id="KW-0378">Hydrolase</keyword>
<evidence type="ECO:0000256" key="2">
    <source>
        <dbReference type="ARBA" id="ARBA00005336"/>
    </source>
</evidence>
<evidence type="ECO:0000313" key="8">
    <source>
        <dbReference type="Proteomes" id="UP000429644"/>
    </source>
</evidence>
<comment type="catalytic activity">
    <reaction evidence="1">
        <text>Hydrolysis of terminal non-reducing N-acetyl-D-hexosamine residues in N-acetyl-beta-D-hexosaminides.</text>
        <dbReference type="EC" id="3.2.1.52"/>
    </reaction>
</comment>
<keyword evidence="8" id="KW-1185">Reference proteome</keyword>
<organism evidence="7 8">
    <name type="scientific">Georgenia ruanii</name>
    <dbReference type="NCBI Taxonomy" id="348442"/>
    <lineage>
        <taxon>Bacteria</taxon>
        <taxon>Bacillati</taxon>
        <taxon>Actinomycetota</taxon>
        <taxon>Actinomycetes</taxon>
        <taxon>Micrococcales</taxon>
        <taxon>Bogoriellaceae</taxon>
        <taxon>Georgenia</taxon>
    </lineage>
</organism>
<reference evidence="7 8" key="1">
    <citation type="submission" date="2019-10" db="EMBL/GenBank/DDBJ databases">
        <title>Georgenia wutianyii sp. nov. and Georgenia yuyongxinii sp. nov. isolated from plateau pika (Ochotona curzoniae) in the Qinghai-Tibet plateau of China.</title>
        <authorList>
            <person name="Tian Z."/>
        </authorList>
    </citation>
    <scope>NUCLEOTIDE SEQUENCE [LARGE SCALE GENOMIC DNA]</scope>
    <source>
        <strain evidence="7 8">JCM 15130</strain>
    </source>
</reference>
<dbReference type="PANTHER" id="PTHR30480">
    <property type="entry name" value="BETA-HEXOSAMINIDASE-RELATED"/>
    <property type="match status" value="1"/>
</dbReference>
<evidence type="ECO:0000313" key="7">
    <source>
        <dbReference type="EMBL" id="MPV88748.1"/>
    </source>
</evidence>
<dbReference type="Proteomes" id="UP000429644">
    <property type="component" value="Unassembled WGS sequence"/>
</dbReference>
<sequence>VLAGLGAALVVAGCAARPEKKGAPPSPAPTAFAHPWGPSPAEVDAATRTAAAMSPEAVAGQVIVGRLHGTDPREAAELVTDLHLAGVMITGSSVASLKQVRALSAGVHAAVTADRRDWPGLVSTDNEGGAVQRMSGDEGPWTTFPPFAVAGRAPADVVTRAYAAMAGELRASGVTVDWAPVADVTVPGQDVTIGSRSAGADPARVAGTVVAAVEGFRDGGVLPAVKHFPGHGSLTTDSHEALPVQDAPAAALGAHDLPPFRAAVDAGVPMVMMGHVDVAAWEPGVPASVSPAAYRVLREDLGFSGVAVTDSLGMGALGVVGGPGEIAVAALQAGADLLLNPADNGAAHAAVVAALEDGRLDRDRVDEAAGRVIAMLRHQGELAGGAGPVGPADVGSAADAAAALREAGAA</sequence>
<dbReference type="InterPro" id="IPR050226">
    <property type="entry name" value="NagZ_Beta-hexosaminidase"/>
</dbReference>
<evidence type="ECO:0000256" key="5">
    <source>
        <dbReference type="ARBA" id="ARBA00023295"/>
    </source>
</evidence>
<dbReference type="InterPro" id="IPR036962">
    <property type="entry name" value="Glyco_hydro_3_N_sf"/>
</dbReference>
<dbReference type="SUPFAM" id="SSF51445">
    <property type="entry name" value="(Trans)glycosidases"/>
    <property type="match status" value="1"/>
</dbReference>
<evidence type="ECO:0000256" key="4">
    <source>
        <dbReference type="ARBA" id="ARBA00022801"/>
    </source>
</evidence>
<name>A0A7J9UVX3_9MICO</name>
<dbReference type="EC" id="3.2.1.52" evidence="3"/>
<dbReference type="AlphaFoldDB" id="A0A7J9UVX3"/>
<accession>A0A7J9UVX3</accession>
<protein>
    <recommendedName>
        <fullName evidence="3">beta-N-acetylhexosaminidase</fullName>
        <ecNumber evidence="3">3.2.1.52</ecNumber>
    </recommendedName>
</protein>
<dbReference type="Gene3D" id="3.20.20.300">
    <property type="entry name" value="Glycoside hydrolase, family 3, N-terminal domain"/>
    <property type="match status" value="1"/>
</dbReference>
<evidence type="ECO:0000256" key="3">
    <source>
        <dbReference type="ARBA" id="ARBA00012663"/>
    </source>
</evidence>
<dbReference type="PANTHER" id="PTHR30480:SF13">
    <property type="entry name" value="BETA-HEXOSAMINIDASE"/>
    <property type="match status" value="1"/>
</dbReference>
<comment type="similarity">
    <text evidence="2">Belongs to the glycosyl hydrolase 3 family.</text>
</comment>
<dbReference type="InterPro" id="IPR017853">
    <property type="entry name" value="GH"/>
</dbReference>
<evidence type="ECO:0000259" key="6">
    <source>
        <dbReference type="Pfam" id="PF00933"/>
    </source>
</evidence>
<dbReference type="GO" id="GO:0004563">
    <property type="term" value="F:beta-N-acetylhexosaminidase activity"/>
    <property type="evidence" value="ECO:0007669"/>
    <property type="project" value="UniProtKB-EC"/>
</dbReference>
<gene>
    <name evidence="7" type="ORF">GB882_08720</name>
</gene>
<feature type="non-terminal residue" evidence="7">
    <location>
        <position position="1"/>
    </location>
</feature>